<feature type="domain" description="SAM-dependent MTase TRM10-type" evidence="8">
    <location>
        <begin position="99"/>
        <end position="291"/>
    </location>
</feature>
<dbReference type="EC" id="2.1.1.221" evidence="1"/>
<dbReference type="CDD" id="cd18101">
    <property type="entry name" value="Trm10euk_A"/>
    <property type="match status" value="1"/>
</dbReference>
<dbReference type="InterPro" id="IPR028564">
    <property type="entry name" value="MT_TRM10-typ"/>
</dbReference>
<evidence type="ECO:0000256" key="2">
    <source>
        <dbReference type="ARBA" id="ARBA00022603"/>
    </source>
</evidence>
<organism evidence="9 10">
    <name type="scientific">Aplysia californica</name>
    <name type="common">California sea hare</name>
    <dbReference type="NCBI Taxonomy" id="6500"/>
    <lineage>
        <taxon>Eukaryota</taxon>
        <taxon>Metazoa</taxon>
        <taxon>Spiralia</taxon>
        <taxon>Lophotrochozoa</taxon>
        <taxon>Mollusca</taxon>
        <taxon>Gastropoda</taxon>
        <taxon>Heterobranchia</taxon>
        <taxon>Euthyneura</taxon>
        <taxon>Tectipleura</taxon>
        <taxon>Aplysiida</taxon>
        <taxon>Aplysioidea</taxon>
        <taxon>Aplysiidae</taxon>
        <taxon>Aplysia</taxon>
    </lineage>
</organism>
<feature type="compositionally biased region" description="Basic and acidic residues" evidence="6">
    <location>
        <begin position="71"/>
        <end position="98"/>
    </location>
</feature>
<dbReference type="GO" id="GO:0032259">
    <property type="term" value="P:methylation"/>
    <property type="evidence" value="ECO:0007669"/>
    <property type="project" value="UniProtKB-KW"/>
</dbReference>
<evidence type="ECO:0000256" key="1">
    <source>
        <dbReference type="ARBA" id="ARBA00012797"/>
    </source>
</evidence>
<keyword evidence="2 10" id="KW-0489">Methyltransferase</keyword>
<dbReference type="PROSITE" id="PS51675">
    <property type="entry name" value="SAM_MT_TRM10"/>
    <property type="match status" value="1"/>
</dbReference>
<keyword evidence="9" id="KW-1185">Reference proteome</keyword>
<proteinExistence type="predicted"/>
<name>A0ABM0JD87_APLCA</name>
<feature type="signal peptide" evidence="7">
    <location>
        <begin position="1"/>
        <end position="27"/>
    </location>
</feature>
<evidence type="ECO:0000313" key="9">
    <source>
        <dbReference type="Proteomes" id="UP000694888"/>
    </source>
</evidence>
<feature type="compositionally biased region" description="Basic and acidic residues" evidence="6">
    <location>
        <begin position="392"/>
        <end position="408"/>
    </location>
</feature>
<feature type="compositionally biased region" description="Polar residues" evidence="6">
    <location>
        <begin position="410"/>
        <end position="422"/>
    </location>
</feature>
<feature type="compositionally biased region" description="Basic and acidic residues" evidence="6">
    <location>
        <begin position="346"/>
        <end position="355"/>
    </location>
</feature>
<dbReference type="Proteomes" id="UP000694888">
    <property type="component" value="Unplaced"/>
</dbReference>
<feature type="chain" id="PRO_5045036123" description="tRNA (guanine(9)-N(1))-methyltransferase" evidence="7">
    <location>
        <begin position="28"/>
        <end position="422"/>
    </location>
</feature>
<protein>
    <recommendedName>
        <fullName evidence="1">tRNA (guanine(9)-N(1))-methyltransferase</fullName>
        <ecNumber evidence="1">2.1.1.221</ecNumber>
    </recommendedName>
</protein>
<dbReference type="GeneID" id="101856237"/>
<dbReference type="InterPro" id="IPR038459">
    <property type="entry name" value="MT_TRM10-typ_sf"/>
</dbReference>
<keyword evidence="3" id="KW-0808">Transferase</keyword>
<evidence type="ECO:0000313" key="10">
    <source>
        <dbReference type="RefSeq" id="XP_005091028.1"/>
    </source>
</evidence>
<feature type="compositionally biased region" description="Acidic residues" evidence="6">
    <location>
        <begin position="299"/>
        <end position="327"/>
    </location>
</feature>
<dbReference type="PANTHER" id="PTHR13563:SF13">
    <property type="entry name" value="TRNA METHYLTRANSFERASE 10 HOMOLOG A"/>
    <property type="match status" value="1"/>
</dbReference>
<dbReference type="GO" id="GO:0008168">
    <property type="term" value="F:methyltransferase activity"/>
    <property type="evidence" value="ECO:0007669"/>
    <property type="project" value="UniProtKB-KW"/>
</dbReference>
<gene>
    <name evidence="10" type="primary">LOC101856237</name>
</gene>
<evidence type="ECO:0000256" key="4">
    <source>
        <dbReference type="ARBA" id="ARBA00022691"/>
    </source>
</evidence>
<dbReference type="RefSeq" id="XP_005091028.1">
    <property type="nucleotide sequence ID" value="XM_005090971.3"/>
</dbReference>
<feature type="compositionally biased region" description="Low complexity" evidence="6">
    <location>
        <begin position="359"/>
        <end position="373"/>
    </location>
</feature>
<feature type="region of interest" description="Disordered" evidence="6">
    <location>
        <begin position="71"/>
        <end position="105"/>
    </location>
</feature>
<evidence type="ECO:0000256" key="7">
    <source>
        <dbReference type="SAM" id="SignalP"/>
    </source>
</evidence>
<comment type="catalytic activity">
    <reaction evidence="5">
        <text>guanosine(9) in tRNA + S-adenosyl-L-methionine = N(1)-methylguanosine(9) in tRNA + S-adenosyl-L-homocysteine + H(+)</text>
        <dbReference type="Rhea" id="RHEA:43156"/>
        <dbReference type="Rhea" id="RHEA-COMP:10367"/>
        <dbReference type="Rhea" id="RHEA-COMP:10368"/>
        <dbReference type="ChEBI" id="CHEBI:15378"/>
        <dbReference type="ChEBI" id="CHEBI:57856"/>
        <dbReference type="ChEBI" id="CHEBI:59789"/>
        <dbReference type="ChEBI" id="CHEBI:73542"/>
        <dbReference type="ChEBI" id="CHEBI:74269"/>
        <dbReference type="EC" id="2.1.1.221"/>
    </reaction>
</comment>
<reference evidence="10" key="1">
    <citation type="submission" date="2025-08" db="UniProtKB">
        <authorList>
            <consortium name="RefSeq"/>
        </authorList>
    </citation>
    <scope>IDENTIFICATION</scope>
</reference>
<dbReference type="Gene3D" id="3.40.1280.30">
    <property type="match status" value="1"/>
</dbReference>
<evidence type="ECO:0000256" key="5">
    <source>
        <dbReference type="ARBA" id="ARBA00048434"/>
    </source>
</evidence>
<accession>A0ABM0JD87</accession>
<feature type="region of interest" description="Disordered" evidence="6">
    <location>
        <begin position="285"/>
        <end position="422"/>
    </location>
</feature>
<dbReference type="PANTHER" id="PTHR13563">
    <property type="entry name" value="TRNA (GUANINE-9-) METHYLTRANSFERASE"/>
    <property type="match status" value="1"/>
</dbReference>
<dbReference type="InterPro" id="IPR007356">
    <property type="entry name" value="tRNA_m1G_MeTrfase_euk"/>
</dbReference>
<sequence length="422" mass="48010">MLNHFYYWSAEVFVFLFPSLLKQLSTAVTIGNMDHCDINKSEDKGVVDDTQKLSKNQLKKLKRKERWLAVKQERRQQEKQKRKQRLAERREKGEDIGPNRKRLKTNTMKNSSCKIQVVLDLSLDEYMNDKDVTSLTCQLRHCYSANRRAQNPLQMHFCGSSGKTMKRLDEIGDYKGWDVYVDTRPYDEAFSKDSLVYLTSESPNILSDLSEDKVYVIGGLVDHNKHKGLCHQLAEDKGIAHAQLPIGDYFEMTTRKVLAVNHVFSMLLRFTELHDWKKAFLSEMPQRKQASLKEKNADTAEEEKEGELEEEDEDGQEEEFEQGEESDNEKRKDTTSGTTPPESCVESEKSLEGKNRVTGNNGEESGSSGCCSGASDERSCGQMQESGTSVVVEKEKDLRGHNTDKDDQVSDAQSTTGAEMQS</sequence>
<evidence type="ECO:0000256" key="3">
    <source>
        <dbReference type="ARBA" id="ARBA00022679"/>
    </source>
</evidence>
<keyword evidence="7" id="KW-0732">Signal</keyword>
<keyword evidence="4" id="KW-0949">S-adenosyl-L-methionine</keyword>
<evidence type="ECO:0000256" key="6">
    <source>
        <dbReference type="SAM" id="MobiDB-lite"/>
    </source>
</evidence>
<evidence type="ECO:0000259" key="8">
    <source>
        <dbReference type="PROSITE" id="PS51675"/>
    </source>
</evidence>